<evidence type="ECO:0000313" key="1">
    <source>
        <dbReference type="EMBL" id="SVA20184.1"/>
    </source>
</evidence>
<feature type="non-terminal residue" evidence="2">
    <location>
        <position position="24"/>
    </location>
</feature>
<evidence type="ECO:0000313" key="2">
    <source>
        <dbReference type="EMBL" id="SVC74057.1"/>
    </source>
</evidence>
<accession>A0A382PMJ0</accession>
<dbReference type="EMBL" id="UINC01005262">
    <property type="protein sequence ID" value="SVA20184.1"/>
    <property type="molecule type" value="Genomic_DNA"/>
</dbReference>
<gene>
    <name evidence="2" type="ORF">METZ01_LOCUS326911</name>
    <name evidence="1" type="ORF">METZ01_LOCUS73038</name>
</gene>
<organism evidence="2">
    <name type="scientific">marine metagenome</name>
    <dbReference type="NCBI Taxonomy" id="408172"/>
    <lineage>
        <taxon>unclassified sequences</taxon>
        <taxon>metagenomes</taxon>
        <taxon>ecological metagenomes</taxon>
    </lineage>
</organism>
<proteinExistence type="predicted"/>
<dbReference type="EMBL" id="UINC01108163">
    <property type="protein sequence ID" value="SVC74057.1"/>
    <property type="molecule type" value="Genomic_DNA"/>
</dbReference>
<name>A0A382PMJ0_9ZZZZ</name>
<reference evidence="2" key="1">
    <citation type="submission" date="2018-05" db="EMBL/GenBank/DDBJ databases">
        <authorList>
            <person name="Lanie J.A."/>
            <person name="Ng W.-L."/>
            <person name="Kazmierczak K.M."/>
            <person name="Andrzejewski T.M."/>
            <person name="Davidsen T.M."/>
            <person name="Wayne K.J."/>
            <person name="Tettelin H."/>
            <person name="Glass J.I."/>
            <person name="Rusch D."/>
            <person name="Podicherti R."/>
            <person name="Tsui H.-C.T."/>
            <person name="Winkler M.E."/>
        </authorList>
    </citation>
    <scope>NUCLEOTIDE SEQUENCE</scope>
</reference>
<sequence>MKKRSFTSFILGVASAFLIPISAE</sequence>
<protein>
    <submittedName>
        <fullName evidence="2">Uncharacterized protein</fullName>
    </submittedName>
</protein>
<dbReference type="AlphaFoldDB" id="A0A382PMJ0"/>